<feature type="region of interest" description="Disordered" evidence="2">
    <location>
        <begin position="108"/>
        <end position="131"/>
    </location>
</feature>
<sequence length="630" mass="72816">MEDFQKLRRRVLDFIVLQSKQKFEPREQIQIENEIRSDATQLIKTYSKQDFNEIYNGNIVCLNGIFQINLNFITRVKQELAKLSDEFQDKSITSNQIIIEKNAEKSAMNESAQKSQAVQQKQETPTTQMRSSLLKLKSSQQQDNIQQLQNKVQVIKAQVAEQETMNVDIEQKIKSQDDEIIVLQLELQQSLAKLKAARDIHNQLSNSITKLSETENNYRKCLSYVSQHLKDSEQLLQSENFQKFYDAEIKQISNDQNIIEKKIEEREQEKPKELKNYANIVSAYAQKAIKTQDDKSEQEAKKITKKPTKIQQLIETKPPQEIDDLSLSKTKVIPKETEQQQKVISKKKPEIKPTKTPINQFTQKGKTQQKQQTMVSQQDIEALLNDTCTQQTPQSQITQNSEKPSVQQSQPKSTPKNILKQTPAKPSEQQKPDVKSDVKLSQTSLNKSPNKMVLSPNALNPSVAQLQSDNSILADFQSPNQPPQQQIKSEVSAENIDPLAEARKIAMQRVHEYNQKEKERNQQKTTLKEELLKKRDQRMEEFKKKPKTTTQNHLVYHVDEEIEQKPDPNLFKQEQKMKALENLRLAKQMGKGYDISTIENKVVENTVEYDNDLACDLDRILDEIDQDLFG</sequence>
<keyword evidence="1" id="KW-0175">Coiled coil</keyword>
<comment type="caution">
    <text evidence="3">The sequence shown here is derived from an EMBL/GenBank/DDBJ whole genome shotgun (WGS) entry which is preliminary data.</text>
</comment>
<proteinExistence type="predicted"/>
<feature type="compositionally biased region" description="Low complexity" evidence="2">
    <location>
        <begin position="110"/>
        <end position="123"/>
    </location>
</feature>
<feature type="compositionally biased region" description="Polar residues" evidence="2">
    <location>
        <begin position="439"/>
        <end position="449"/>
    </location>
</feature>
<organism evidence="3">
    <name type="scientific">Hexamita inflata</name>
    <dbReference type="NCBI Taxonomy" id="28002"/>
    <lineage>
        <taxon>Eukaryota</taxon>
        <taxon>Metamonada</taxon>
        <taxon>Diplomonadida</taxon>
        <taxon>Hexamitidae</taxon>
        <taxon>Hexamitinae</taxon>
        <taxon>Hexamita</taxon>
    </lineage>
</organism>
<dbReference type="EMBL" id="CATOUU010001064">
    <property type="protein sequence ID" value="CAI9969674.1"/>
    <property type="molecule type" value="Genomic_DNA"/>
</dbReference>
<feature type="region of interest" description="Disordered" evidence="2">
    <location>
        <begin position="313"/>
        <end position="490"/>
    </location>
</feature>
<evidence type="ECO:0000313" key="3">
    <source>
        <dbReference type="EMBL" id="CAI9969674.1"/>
    </source>
</evidence>
<feature type="compositionally biased region" description="Polar residues" evidence="2">
    <location>
        <begin position="386"/>
        <end position="420"/>
    </location>
</feature>
<feature type="compositionally biased region" description="Basic and acidic residues" evidence="2">
    <location>
        <begin position="428"/>
        <end position="438"/>
    </location>
</feature>
<evidence type="ECO:0000313" key="4">
    <source>
        <dbReference type="EMBL" id="CAL5999496.1"/>
    </source>
</evidence>
<evidence type="ECO:0000256" key="1">
    <source>
        <dbReference type="SAM" id="Coils"/>
    </source>
</evidence>
<feature type="compositionally biased region" description="Polar residues" evidence="2">
    <location>
        <begin position="457"/>
        <end position="489"/>
    </location>
</feature>
<gene>
    <name evidence="4" type="ORF">HINF_LOCUS16238</name>
    <name evidence="3" type="ORF">HINF_LOCUS57319</name>
</gene>
<reference evidence="4 5" key="2">
    <citation type="submission" date="2024-07" db="EMBL/GenBank/DDBJ databases">
        <authorList>
            <person name="Akdeniz Z."/>
        </authorList>
    </citation>
    <scope>NUCLEOTIDE SEQUENCE [LARGE SCALE GENOMIC DNA]</scope>
</reference>
<dbReference type="EMBL" id="CAXDID020000040">
    <property type="protein sequence ID" value="CAL5999496.1"/>
    <property type="molecule type" value="Genomic_DNA"/>
</dbReference>
<feature type="region of interest" description="Disordered" evidence="2">
    <location>
        <begin position="515"/>
        <end position="535"/>
    </location>
</feature>
<dbReference type="AlphaFoldDB" id="A0AA86R0X3"/>
<feature type="coiled-coil region" evidence="1">
    <location>
        <begin position="138"/>
        <end position="179"/>
    </location>
</feature>
<keyword evidence="5" id="KW-1185">Reference proteome</keyword>
<protein>
    <submittedName>
        <fullName evidence="3">Uncharacterized protein</fullName>
    </submittedName>
</protein>
<evidence type="ECO:0000313" key="5">
    <source>
        <dbReference type="Proteomes" id="UP001642409"/>
    </source>
</evidence>
<dbReference type="Proteomes" id="UP001642409">
    <property type="component" value="Unassembled WGS sequence"/>
</dbReference>
<reference evidence="3" key="1">
    <citation type="submission" date="2023-06" db="EMBL/GenBank/DDBJ databases">
        <authorList>
            <person name="Kurt Z."/>
        </authorList>
    </citation>
    <scope>NUCLEOTIDE SEQUENCE</scope>
</reference>
<accession>A0AA86R0X3</accession>
<feature type="compositionally biased region" description="Low complexity" evidence="2">
    <location>
        <begin position="354"/>
        <end position="373"/>
    </location>
</feature>
<evidence type="ECO:0000256" key="2">
    <source>
        <dbReference type="SAM" id="MobiDB-lite"/>
    </source>
</evidence>
<name>A0AA86R0X3_9EUKA</name>